<evidence type="ECO:0000256" key="2">
    <source>
        <dbReference type="SAM" id="Phobius"/>
    </source>
</evidence>
<dbReference type="Proteomes" id="UP001202281">
    <property type="component" value="Unassembled WGS sequence"/>
</dbReference>
<name>A0ABT0BSG6_9SPHN</name>
<keyword evidence="2" id="KW-1133">Transmembrane helix</keyword>
<keyword evidence="2" id="KW-0812">Transmembrane</keyword>
<gene>
    <name evidence="3" type="ORF">MTR66_14320</name>
</gene>
<proteinExistence type="predicted"/>
<keyword evidence="4" id="KW-1185">Reference proteome</keyword>
<keyword evidence="2" id="KW-0472">Membrane</keyword>
<feature type="transmembrane region" description="Helical" evidence="2">
    <location>
        <begin position="127"/>
        <end position="143"/>
    </location>
</feature>
<feature type="transmembrane region" description="Helical" evidence="2">
    <location>
        <begin position="52"/>
        <end position="74"/>
    </location>
</feature>
<sequence>MLHLFLKEGDWFAPKRFGYGASWPIAWQGWVLLAVYLAAVGGSVMLAKDGHAGGHIAALALILLLTGLFMAVAARRTRGGWKWRWGYKTQDAPSRTPANRPRHAHRAKSPDAEERAVPVRHSKLRDYLWLGCYFLALGTIALLDGMRQPFVEAHFWALMAALHVLAFALSPARRGIARRH</sequence>
<evidence type="ECO:0000313" key="4">
    <source>
        <dbReference type="Proteomes" id="UP001202281"/>
    </source>
</evidence>
<accession>A0ABT0BSG6</accession>
<organism evidence="3 4">
    <name type="scientific">Novosphingobium beihaiensis</name>
    <dbReference type="NCBI Taxonomy" id="2930389"/>
    <lineage>
        <taxon>Bacteria</taxon>
        <taxon>Pseudomonadati</taxon>
        <taxon>Pseudomonadota</taxon>
        <taxon>Alphaproteobacteria</taxon>
        <taxon>Sphingomonadales</taxon>
        <taxon>Sphingomonadaceae</taxon>
        <taxon>Novosphingobium</taxon>
    </lineage>
</organism>
<evidence type="ECO:0000256" key="1">
    <source>
        <dbReference type="SAM" id="MobiDB-lite"/>
    </source>
</evidence>
<reference evidence="3 4" key="1">
    <citation type="submission" date="2022-04" db="EMBL/GenBank/DDBJ databases">
        <title>Identification of a novel bacterium isolated from mangrove sediments.</title>
        <authorList>
            <person name="Pan X."/>
        </authorList>
    </citation>
    <scope>NUCLEOTIDE SEQUENCE [LARGE SCALE GENOMIC DNA]</scope>
    <source>
        <strain evidence="3 4">B2638</strain>
    </source>
</reference>
<evidence type="ECO:0008006" key="5">
    <source>
        <dbReference type="Google" id="ProtNLM"/>
    </source>
</evidence>
<feature type="transmembrane region" description="Helical" evidence="2">
    <location>
        <begin position="155"/>
        <end position="172"/>
    </location>
</feature>
<feature type="region of interest" description="Disordered" evidence="1">
    <location>
        <begin position="91"/>
        <end position="113"/>
    </location>
</feature>
<feature type="transmembrane region" description="Helical" evidence="2">
    <location>
        <begin position="25"/>
        <end position="46"/>
    </location>
</feature>
<comment type="caution">
    <text evidence="3">The sequence shown here is derived from an EMBL/GenBank/DDBJ whole genome shotgun (WGS) entry which is preliminary data.</text>
</comment>
<protein>
    <recommendedName>
        <fullName evidence="5">DUF4175 domain-containing protein</fullName>
    </recommendedName>
</protein>
<dbReference type="EMBL" id="JALHLG010000023">
    <property type="protein sequence ID" value="MCJ2187987.1"/>
    <property type="molecule type" value="Genomic_DNA"/>
</dbReference>
<dbReference type="RefSeq" id="WP_243922210.1">
    <property type="nucleotide sequence ID" value="NZ_JALHLG010000023.1"/>
</dbReference>
<evidence type="ECO:0000313" key="3">
    <source>
        <dbReference type="EMBL" id="MCJ2187987.1"/>
    </source>
</evidence>